<feature type="compositionally biased region" description="Polar residues" evidence="6">
    <location>
        <begin position="1277"/>
        <end position="1289"/>
    </location>
</feature>
<dbReference type="InterPro" id="IPR036397">
    <property type="entry name" value="RNaseH_sf"/>
</dbReference>
<dbReference type="GO" id="GO:0015074">
    <property type="term" value="P:DNA integration"/>
    <property type="evidence" value="ECO:0007669"/>
    <property type="project" value="InterPro"/>
</dbReference>
<feature type="compositionally biased region" description="Basic and acidic residues" evidence="6">
    <location>
        <begin position="765"/>
        <end position="806"/>
    </location>
</feature>
<dbReference type="InterPro" id="IPR012337">
    <property type="entry name" value="RNaseH-like_sf"/>
</dbReference>
<organism evidence="9 10">
    <name type="scientific">Lactuca sativa</name>
    <name type="common">Garden lettuce</name>
    <dbReference type="NCBI Taxonomy" id="4236"/>
    <lineage>
        <taxon>Eukaryota</taxon>
        <taxon>Viridiplantae</taxon>
        <taxon>Streptophyta</taxon>
        <taxon>Embryophyta</taxon>
        <taxon>Tracheophyta</taxon>
        <taxon>Spermatophyta</taxon>
        <taxon>Magnoliopsida</taxon>
        <taxon>eudicotyledons</taxon>
        <taxon>Gunneridae</taxon>
        <taxon>Pentapetalae</taxon>
        <taxon>asterids</taxon>
        <taxon>campanulids</taxon>
        <taxon>Asterales</taxon>
        <taxon>Asteraceae</taxon>
        <taxon>Cichorioideae</taxon>
        <taxon>Cichorieae</taxon>
        <taxon>Lactucinae</taxon>
        <taxon>Lactuca</taxon>
    </lineage>
</organism>
<evidence type="ECO:0000256" key="5">
    <source>
        <dbReference type="PROSITE-ProRule" id="PRU00047"/>
    </source>
</evidence>
<dbReference type="CDD" id="cd09272">
    <property type="entry name" value="RNase_HI_RT_Ty1"/>
    <property type="match status" value="1"/>
</dbReference>
<dbReference type="InterPro" id="IPR043502">
    <property type="entry name" value="DNA/RNA_pol_sf"/>
</dbReference>
<dbReference type="GO" id="GO:0003676">
    <property type="term" value="F:nucleic acid binding"/>
    <property type="evidence" value="ECO:0007669"/>
    <property type="project" value="InterPro"/>
</dbReference>
<keyword evidence="3" id="KW-0064">Aspartyl protease</keyword>
<keyword evidence="1" id="KW-0645">Protease</keyword>
<evidence type="ECO:0000256" key="6">
    <source>
        <dbReference type="SAM" id="MobiDB-lite"/>
    </source>
</evidence>
<keyword evidence="5" id="KW-0862">Zinc</keyword>
<dbReference type="GO" id="GO:0004190">
    <property type="term" value="F:aspartic-type endopeptidase activity"/>
    <property type="evidence" value="ECO:0007669"/>
    <property type="project" value="UniProtKB-KW"/>
</dbReference>
<dbReference type="Pfam" id="PF22936">
    <property type="entry name" value="Pol_BBD"/>
    <property type="match status" value="1"/>
</dbReference>
<dbReference type="Gene3D" id="3.30.420.10">
    <property type="entry name" value="Ribonuclease H-like superfamily/Ribonuclease H"/>
    <property type="match status" value="1"/>
</dbReference>
<feature type="region of interest" description="Disordered" evidence="6">
    <location>
        <begin position="668"/>
        <end position="733"/>
    </location>
</feature>
<keyword evidence="4" id="KW-0378">Hydrolase</keyword>
<keyword evidence="5" id="KW-0863">Zinc-finger</keyword>
<name>A0A9R1WA85_LACSA</name>
<feature type="region of interest" description="Disordered" evidence="6">
    <location>
        <begin position="357"/>
        <end position="381"/>
    </location>
</feature>
<feature type="region of interest" description="Disordered" evidence="6">
    <location>
        <begin position="765"/>
        <end position="809"/>
    </location>
</feature>
<feature type="compositionally biased region" description="Low complexity" evidence="6">
    <location>
        <begin position="2329"/>
        <end position="2341"/>
    </location>
</feature>
<proteinExistence type="predicted"/>
<dbReference type="GO" id="GO:0006508">
    <property type="term" value="P:proteolysis"/>
    <property type="evidence" value="ECO:0007669"/>
    <property type="project" value="UniProtKB-KW"/>
</dbReference>
<dbReference type="InterPro" id="IPR001584">
    <property type="entry name" value="Integrase_cat-core"/>
</dbReference>
<dbReference type="InterPro" id="IPR054722">
    <property type="entry name" value="PolX-like_BBD"/>
</dbReference>
<comment type="caution">
    <text evidence="9">The sequence shown here is derived from an EMBL/GenBank/DDBJ whole genome shotgun (WGS) entry which is preliminary data.</text>
</comment>
<sequence>MHNNTRVSSDLALSCKALGNLDEEIYMNQLEGFVMPGNEHKVQLSVASLGSLASPFLSPVWACPSVKRSSMDDSQSNPFNISNSIGSTTKIPILYTHDYEVWAHHFEDYVIGSEDNGLRELYSTDEDLEHSIQTLLLSEFGEFKQNSDETVTQTFDRFNHLISKMIIQDIERKLIEQKVTFLNGLRSEWRAVVSTVKAHEQFKSYSLAKLVGILKSQEKIVMQEKNVVSSLGSLALLSKSKNVVDDEDLNLEDYDLTSEDYAMMVSNPKRFIKKRFPTNKNRNWQGSYSSEKVREEPKTEEPKKEAKVEGDSSVNCYYCGGKNHYAKDCVLKKMVEKDEEKDEEAVMMKKLEEIKRKKAATDPSMNAPIVQGSPEDDEFGGVQVWSTDSKDDEVRKPSHGKGYVARGGESSGKCLMVTDVSHMRGYNTDGGNEDTKEREDLCFTAKPLSVQINELDELIKKENEIDAEAYNYESVVSADDVNLTYMYGLDKIESFIKSKDHQDILKNLLDENDKLKLRTETIQKFDSLSANLSSENKIDVENASELNEDDDMSEISVEDVVDCSEFVKSEPENHKNLISENSVEFARLSQNKSPILEEKAVVYQKVKTTPNQVYKVTGVTEHQTAELTSIVNEDNADGRDEFLWSAPVDNVDETVSLSERTSWKTKGRYVPEPLNKPDKFDVPSTSGTKEIPVEEVTSTSETSSVKCEPVDKKLKQKANIHNQPKQVKDQKQQRNLRYKKNLSERKQFWQSQNAHFSYHDKILKPEKKAFRPHEEHNRKDRFGSESNKNRKDRFGPSDDHKQKGHLEPQVISDEQFDEEWYIDSGCSRHMTGRKEELREFRSLQNGGNVKFGNNSYGTIKGYGMITNGDFTIRKVAYVEGLHHNLISVSQLVGGTGLKVSFDDEGSEIIEKKSKRVILKSERKGKMFPLNLKPIKGNPAICLLSKAHSDESWLWHRRLSHLNFKDINKLVTGGHVRGLPFLKFDREHLCAACEMGKQSRQCHPSIINTKVVEPLELLHIDLCGPSSIESIGGSKYILVIVDDFSHFTWVFFLKHKSEATPKLKMFIKQVEVQLRKVVRNIRSNNGLEFKNKEFEDFFAEKGTSHNFLAPYTPQQNGIVERRNRSLCEAARTMLSFAFLPLYLWADAIAAACFTKPNVKFFHVFGSRCFIFNSKEHHNKFDVKADEGIFLGYSLTSKAYRVLNKCSIQVTVSIANLFDQFVELFDEPEKATLSEAKAADNKVDHLKQVFEDSAKRMGEGEQVPNEPPQQDASVEGENPLSSKQPSSQLEGENSIPVPPESSTTLERPVAPESSTTLESPVTPESPATPESSSVEGENSDMFYDYDSQSELEEMVNAELDPSYDPNNPPLVKWTRDHPVSQIVAMQDELNEFERNKVWRLIPTPKDASVVGLKWVFRNKMDKEGNVIRNKARLVVKGYCQEEGIDYEETFAPVASLESVRIFLAYAAHKNFEVYQMDVKCAFLNGELEETVYVEQPPGFVKEKYPNHCYILDKAVYGLKQAPRAWYETLTKFLKMSKFKQGSVDPTFFRKKEGNHLMIVQIYVDDIIFGSPNHSFTVEFRKLMETKFEMSSMGPINFFLGLNIRQGPEGIFINQEAYTKTLIAKFGMMGDSKANPREPHMLAVKNILRYLKQNTSLGLWYPSNSGFFVQAYSDADLGGCGLDRKSTTGGCQFLDGKLVSWQSKKQTCVSLSTAEAEYIAAASYTSQVIWIQSQLRDYGLNMKKIPLYCDSESAIRICHNPVQHSKTKHIALRYHFIKDHVEDGNVEIHFVRTTDQLADIFTKALPEASFNKILQGLGMMESKQESNRFDFQTTLKGQVCEVEPFRLKTAPDGKACESGLRARNSSRILLFIISPNFFTTMVDSSSVHATSHILPIRPQQSLIIDLTPQFYDAFMFPIIECLKYSPLDPTLTKVEVVPMEFFSQIFATAHYDKSVDRIFFDVLDHKASISKQRFCSLLGFEPNSYRVNPESIPVGHLFSMFYNMGYTEVLTTVTKLKKSCLPPQWNGLFTVLFKGLSERSAGSDRASRLFISILYGVYNGINLDYGSVLWQQLIQSLASTSRHSEISYARFWTLITKWVMEKYHVPIVAGSPMSSISTFHTTKIIVSDTSKFQFIGSIPESIYGDVPADSRIIRTYKEFRHSGPRELTPEMIKSIHEADKPATRGKKNEKGKDKQVGKGAKGPSPKEHKTTKAAQSPPMKKRKTKPRRKLILASSSSESEEENSDYDESPRGNTPPRSPTPEVHVSTSPISSPPVTIPISIPPINSTTQIPPTSIPVPPPIFTDATTTTAEVRTNVSDTGAPTKAPEPTPTTEPTSQPEPTTTTEPPPSPPPSSPA</sequence>
<feature type="compositionally biased region" description="Basic and acidic residues" evidence="6">
    <location>
        <begin position="291"/>
        <end position="307"/>
    </location>
</feature>
<protein>
    <recommendedName>
        <fullName evidence="11">Integrase catalytic domain-containing protein</fullName>
    </recommendedName>
</protein>
<feature type="compositionally biased region" description="Low complexity" evidence="6">
    <location>
        <begin position="1316"/>
        <end position="1333"/>
    </location>
</feature>
<gene>
    <name evidence="9" type="ORF">LSAT_V11C300155220</name>
</gene>
<feature type="compositionally biased region" description="Pro residues" evidence="6">
    <location>
        <begin position="2342"/>
        <end position="2353"/>
    </location>
</feature>
<dbReference type="Pfam" id="PF07727">
    <property type="entry name" value="RVT_2"/>
    <property type="match status" value="1"/>
</dbReference>
<feature type="compositionally biased region" description="Acidic residues" evidence="6">
    <location>
        <begin position="2235"/>
        <end position="2244"/>
    </location>
</feature>
<dbReference type="SUPFAM" id="SSF56672">
    <property type="entry name" value="DNA/RNA polymerases"/>
    <property type="match status" value="1"/>
</dbReference>
<feature type="region of interest" description="Disordered" evidence="6">
    <location>
        <begin position="1255"/>
        <end position="1338"/>
    </location>
</feature>
<evidence type="ECO:0000259" key="8">
    <source>
        <dbReference type="PROSITE" id="PS50994"/>
    </source>
</evidence>
<dbReference type="InterPro" id="IPR025724">
    <property type="entry name" value="GAG-pre-integrase_dom"/>
</dbReference>
<evidence type="ECO:0000256" key="4">
    <source>
        <dbReference type="ARBA" id="ARBA00022801"/>
    </source>
</evidence>
<feature type="region of interest" description="Disordered" evidence="6">
    <location>
        <begin position="282"/>
        <end position="307"/>
    </location>
</feature>
<feature type="compositionally biased region" description="Low complexity" evidence="6">
    <location>
        <begin position="2274"/>
        <end position="2289"/>
    </location>
</feature>
<dbReference type="PROSITE" id="PS50994">
    <property type="entry name" value="INTEGRASE"/>
    <property type="match status" value="1"/>
</dbReference>
<reference evidence="9 10" key="1">
    <citation type="journal article" date="2017" name="Nat. Commun.">
        <title>Genome assembly with in vitro proximity ligation data and whole-genome triplication in lettuce.</title>
        <authorList>
            <person name="Reyes-Chin-Wo S."/>
            <person name="Wang Z."/>
            <person name="Yang X."/>
            <person name="Kozik A."/>
            <person name="Arikit S."/>
            <person name="Song C."/>
            <person name="Xia L."/>
            <person name="Froenicke L."/>
            <person name="Lavelle D.O."/>
            <person name="Truco M.J."/>
            <person name="Xia R."/>
            <person name="Zhu S."/>
            <person name="Xu C."/>
            <person name="Xu H."/>
            <person name="Xu X."/>
            <person name="Cox K."/>
            <person name="Korf I."/>
            <person name="Meyers B.C."/>
            <person name="Michelmore R.W."/>
        </authorList>
    </citation>
    <scope>NUCLEOTIDE SEQUENCE [LARGE SCALE GENOMIC DNA]</scope>
    <source>
        <strain evidence="10">cv. Salinas</strain>
        <tissue evidence="9">Seedlings</tissue>
    </source>
</reference>
<evidence type="ECO:0000256" key="3">
    <source>
        <dbReference type="ARBA" id="ARBA00022750"/>
    </source>
</evidence>
<dbReference type="Proteomes" id="UP000235145">
    <property type="component" value="Unassembled WGS sequence"/>
</dbReference>
<dbReference type="InterPro" id="IPR001878">
    <property type="entry name" value="Znf_CCHC"/>
</dbReference>
<dbReference type="InterPro" id="IPR039537">
    <property type="entry name" value="Retrotran_Ty1/copia-like"/>
</dbReference>
<keyword evidence="10" id="KW-1185">Reference proteome</keyword>
<feature type="domain" description="CCHC-type" evidence="7">
    <location>
        <begin position="316"/>
        <end position="329"/>
    </location>
</feature>
<feature type="domain" description="Integrase catalytic" evidence="8">
    <location>
        <begin position="1009"/>
        <end position="1148"/>
    </location>
</feature>
<dbReference type="Pfam" id="PF00665">
    <property type="entry name" value="rve"/>
    <property type="match status" value="1"/>
</dbReference>
<dbReference type="EMBL" id="NBSK02000003">
    <property type="protein sequence ID" value="KAJ0218693.1"/>
    <property type="molecule type" value="Genomic_DNA"/>
</dbReference>
<dbReference type="PROSITE" id="PS50158">
    <property type="entry name" value="ZF_CCHC"/>
    <property type="match status" value="1"/>
</dbReference>
<feature type="compositionally biased region" description="Basic and acidic residues" evidence="6">
    <location>
        <begin position="2173"/>
        <end position="2193"/>
    </location>
</feature>
<evidence type="ECO:0000313" key="9">
    <source>
        <dbReference type="EMBL" id="KAJ0218693.1"/>
    </source>
</evidence>
<keyword evidence="2" id="KW-0479">Metal-binding</keyword>
<dbReference type="Pfam" id="PF25597">
    <property type="entry name" value="SH3_retrovirus"/>
    <property type="match status" value="1"/>
</dbReference>
<feature type="compositionally biased region" description="Low complexity" evidence="6">
    <location>
        <begin position="694"/>
        <end position="705"/>
    </location>
</feature>
<dbReference type="InterPro" id="IPR013103">
    <property type="entry name" value="RVT_2"/>
</dbReference>
<dbReference type="SUPFAM" id="SSF53098">
    <property type="entry name" value="Ribonuclease H-like"/>
    <property type="match status" value="1"/>
</dbReference>
<feature type="compositionally biased region" description="Polar residues" evidence="6">
    <location>
        <begin position="2308"/>
        <end position="2317"/>
    </location>
</feature>
<dbReference type="InterPro" id="IPR057670">
    <property type="entry name" value="SH3_retrovirus"/>
</dbReference>
<dbReference type="PANTHER" id="PTHR42648:SF18">
    <property type="entry name" value="RETROTRANSPOSON, UNCLASSIFIED-LIKE PROTEIN"/>
    <property type="match status" value="1"/>
</dbReference>
<dbReference type="PANTHER" id="PTHR42648">
    <property type="entry name" value="TRANSPOSASE, PUTATIVE-RELATED"/>
    <property type="match status" value="1"/>
</dbReference>
<dbReference type="Pfam" id="PF13976">
    <property type="entry name" value="gag_pre-integrs"/>
    <property type="match status" value="1"/>
</dbReference>
<evidence type="ECO:0000259" key="7">
    <source>
        <dbReference type="PROSITE" id="PS50158"/>
    </source>
</evidence>
<dbReference type="GO" id="GO:0008270">
    <property type="term" value="F:zinc ion binding"/>
    <property type="evidence" value="ECO:0007669"/>
    <property type="project" value="UniProtKB-KW"/>
</dbReference>
<evidence type="ECO:0000313" key="10">
    <source>
        <dbReference type="Proteomes" id="UP000235145"/>
    </source>
</evidence>
<feature type="region of interest" description="Disordered" evidence="6">
    <location>
        <begin position="2173"/>
        <end position="2353"/>
    </location>
</feature>
<evidence type="ECO:0008006" key="11">
    <source>
        <dbReference type="Google" id="ProtNLM"/>
    </source>
</evidence>
<accession>A0A9R1WA85</accession>
<feature type="compositionally biased region" description="Basic residues" evidence="6">
    <location>
        <begin position="2216"/>
        <end position="2227"/>
    </location>
</feature>
<evidence type="ECO:0000256" key="1">
    <source>
        <dbReference type="ARBA" id="ARBA00022670"/>
    </source>
</evidence>
<evidence type="ECO:0000256" key="2">
    <source>
        <dbReference type="ARBA" id="ARBA00022723"/>
    </source>
</evidence>